<keyword evidence="2" id="KW-1185">Reference proteome</keyword>
<dbReference type="EMBL" id="JYNL01000020">
    <property type="protein sequence ID" value="KMO77936.1"/>
    <property type="molecule type" value="Genomic_DNA"/>
</dbReference>
<evidence type="ECO:0000313" key="2">
    <source>
        <dbReference type="Proteomes" id="UP000036513"/>
    </source>
</evidence>
<organism evidence="1 2">
    <name type="scientific">Mycolicibacterium chlorophenolicum</name>
    <dbReference type="NCBI Taxonomy" id="37916"/>
    <lineage>
        <taxon>Bacteria</taxon>
        <taxon>Bacillati</taxon>
        <taxon>Actinomycetota</taxon>
        <taxon>Actinomycetes</taxon>
        <taxon>Mycobacteriales</taxon>
        <taxon>Mycobacteriaceae</taxon>
        <taxon>Mycolicibacterium</taxon>
    </lineage>
</organism>
<dbReference type="AlphaFoldDB" id="A0A0J6YZY4"/>
<reference evidence="1 2" key="1">
    <citation type="journal article" date="2015" name="Genome Biol. Evol.">
        <title>Characterization of Three Mycobacterium spp. with Potential Use in Bioremediation by Genome Sequencing and Comparative Genomics.</title>
        <authorList>
            <person name="Das S."/>
            <person name="Pettersson B.M."/>
            <person name="Behra P.R."/>
            <person name="Ramesh M."/>
            <person name="Dasgupta S."/>
            <person name="Bhattacharya A."/>
            <person name="Kirsebom L.A."/>
        </authorList>
    </citation>
    <scope>NUCLEOTIDE SEQUENCE [LARGE SCALE GENOMIC DNA]</scope>
    <source>
        <strain evidence="1 2">DSM 43826</strain>
    </source>
</reference>
<dbReference type="Proteomes" id="UP000036513">
    <property type="component" value="Unassembled WGS sequence"/>
</dbReference>
<proteinExistence type="predicted"/>
<name>A0A0J6YZY4_9MYCO</name>
<evidence type="ECO:0000313" key="1">
    <source>
        <dbReference type="EMBL" id="KMO77936.1"/>
    </source>
</evidence>
<accession>A0A0J6YZY4</accession>
<comment type="caution">
    <text evidence="1">The sequence shown here is derived from an EMBL/GenBank/DDBJ whole genome shotgun (WGS) entry which is preliminary data.</text>
</comment>
<protein>
    <submittedName>
        <fullName evidence="1">Uncharacterized protein</fullName>
    </submittedName>
</protein>
<sequence>MRHRSIVNSLGDLITVDRPQTRVRPGSLGLSRLDLGLVGQRLSDTLTLNCHLGSLVRQINSVRDLVCFQ</sequence>
<dbReference type="STRING" id="37916.MCHLDSM_01846"/>
<gene>
    <name evidence="1" type="ORF">MCHLDSM_01846</name>
</gene>